<dbReference type="PANTHER" id="PTHR48079">
    <property type="entry name" value="PROTEIN YEEZ"/>
    <property type="match status" value="1"/>
</dbReference>
<dbReference type="GO" id="GO:0004029">
    <property type="term" value="F:aldehyde dehydrogenase (NAD+) activity"/>
    <property type="evidence" value="ECO:0007669"/>
    <property type="project" value="TreeGrafter"/>
</dbReference>
<dbReference type="PANTHER" id="PTHR48079:SF6">
    <property type="entry name" value="NAD(P)-BINDING DOMAIN-CONTAINING PROTEIN-RELATED"/>
    <property type="match status" value="1"/>
</dbReference>
<dbReference type="InterPro" id="IPR051783">
    <property type="entry name" value="NAD(P)-dependent_oxidoreduct"/>
</dbReference>
<evidence type="ECO:0000313" key="2">
    <source>
        <dbReference type="EMBL" id="MBC9226170.1"/>
    </source>
</evidence>
<name>A0A8I0ETZ5_9ACTN</name>
<organism evidence="2 5">
    <name type="scientific">Aeromicrobium senzhongii</name>
    <dbReference type="NCBI Taxonomy" id="2663859"/>
    <lineage>
        <taxon>Bacteria</taxon>
        <taxon>Bacillati</taxon>
        <taxon>Actinomycetota</taxon>
        <taxon>Actinomycetes</taxon>
        <taxon>Propionibacteriales</taxon>
        <taxon>Nocardioidaceae</taxon>
        <taxon>Aeromicrobium</taxon>
    </lineage>
</organism>
<dbReference type="GO" id="GO:0005737">
    <property type="term" value="C:cytoplasm"/>
    <property type="evidence" value="ECO:0007669"/>
    <property type="project" value="TreeGrafter"/>
</dbReference>
<proteinExistence type="predicted"/>
<accession>A0A8I0ETZ5</accession>
<evidence type="ECO:0000313" key="5">
    <source>
        <dbReference type="Proteomes" id="UP000620591"/>
    </source>
</evidence>
<dbReference type="EMBL" id="CP060587">
    <property type="protein sequence ID" value="QNL93995.1"/>
    <property type="molecule type" value="Genomic_DNA"/>
</dbReference>
<keyword evidence="4" id="KW-1185">Reference proteome</keyword>
<dbReference type="InterPro" id="IPR036291">
    <property type="entry name" value="NAD(P)-bd_dom_sf"/>
</dbReference>
<dbReference type="AlphaFoldDB" id="A0A8I0ETZ5"/>
<gene>
    <name evidence="3" type="ORF">H9L21_12980</name>
    <name evidence="2" type="ORF">IBG24_07580</name>
</gene>
<dbReference type="Gene3D" id="3.40.50.720">
    <property type="entry name" value="NAD(P)-binding Rossmann-like Domain"/>
    <property type="match status" value="1"/>
</dbReference>
<dbReference type="EMBL" id="JACTVM010000002">
    <property type="protein sequence ID" value="MBC9226170.1"/>
    <property type="molecule type" value="Genomic_DNA"/>
</dbReference>
<dbReference type="RefSeq" id="WP_154596555.1">
    <property type="nucleotide sequence ID" value="NZ_CP060587.1"/>
</dbReference>
<evidence type="ECO:0000259" key="1">
    <source>
        <dbReference type="Pfam" id="PF01370"/>
    </source>
</evidence>
<dbReference type="Proteomes" id="UP000515871">
    <property type="component" value="Chromosome"/>
</dbReference>
<dbReference type="InterPro" id="IPR001509">
    <property type="entry name" value="Epimerase_deHydtase"/>
</dbReference>
<feature type="domain" description="NAD-dependent epimerase/dehydratase" evidence="1">
    <location>
        <begin position="3"/>
        <end position="225"/>
    </location>
</feature>
<dbReference type="Proteomes" id="UP000620591">
    <property type="component" value="Unassembled WGS sequence"/>
</dbReference>
<reference evidence="2" key="1">
    <citation type="submission" date="2020-09" db="EMBL/GenBank/DDBJ databases">
        <title>Novel species in genus Aeromicrobium.</title>
        <authorList>
            <person name="Zhang G."/>
        </authorList>
    </citation>
    <scope>NUCLEOTIDE SEQUENCE</scope>
    <source>
        <strain evidence="4">zg-629</strain>
        <strain evidence="3">Zg-629</strain>
        <strain evidence="2">Zg-636</strain>
    </source>
</reference>
<protein>
    <submittedName>
        <fullName evidence="2">NAD(P)-dependent oxidoreductase</fullName>
    </submittedName>
</protein>
<dbReference type="SUPFAM" id="SSF51735">
    <property type="entry name" value="NAD(P)-binding Rossmann-fold domains"/>
    <property type="match status" value="1"/>
</dbReference>
<dbReference type="Pfam" id="PF01370">
    <property type="entry name" value="Epimerase"/>
    <property type="match status" value="1"/>
</dbReference>
<evidence type="ECO:0000313" key="4">
    <source>
        <dbReference type="Proteomes" id="UP000515871"/>
    </source>
</evidence>
<sequence>MRILLTGANGVMGRATIPALQNAGHEVVGLVRSPTAARQVQSTGATAIVGDVLDRASVVRAMRGCDAVVNFATRVPVGAAAMLPGSLNQINRIRTIGAGVVADAAIECGTGLMIQQSLSLIYAARGEEWIDESGPIDVTMVSEPLTVAEQHAQRVERAGGVAVRLRYGLICGDDPNSQFLVHRARKRLPIGLGDPDSWMHVVHPLDIGTSAVAALGAPSGAYNVGAEPLKRREYVDAIARVAGHSHGRFFRRWLFSVTADKLELLARSQRVTSQLFMDRTGWKPSRPVLTPDWFRAG</sequence>
<evidence type="ECO:0000313" key="3">
    <source>
        <dbReference type="EMBL" id="QNL93995.1"/>
    </source>
</evidence>